<dbReference type="Gene3D" id="3.30.10.10">
    <property type="entry name" value="Trypsin Inhibitor V, subunit A"/>
    <property type="match status" value="1"/>
</dbReference>
<feature type="region of interest" description="Disordered" evidence="1">
    <location>
        <begin position="1"/>
        <end position="48"/>
    </location>
</feature>
<feature type="compositionally biased region" description="Low complexity" evidence="1">
    <location>
        <begin position="10"/>
        <end position="20"/>
    </location>
</feature>
<name>A0A6G1LED7_9PEZI</name>
<evidence type="ECO:0000313" key="3">
    <source>
        <dbReference type="Proteomes" id="UP000799436"/>
    </source>
</evidence>
<dbReference type="OrthoDB" id="10013825at2759"/>
<accession>A0A6G1LED7</accession>
<dbReference type="AlphaFoldDB" id="A0A6G1LED7"/>
<proteinExistence type="predicted"/>
<organism evidence="2 3">
    <name type="scientific">Teratosphaeria nubilosa</name>
    <dbReference type="NCBI Taxonomy" id="161662"/>
    <lineage>
        <taxon>Eukaryota</taxon>
        <taxon>Fungi</taxon>
        <taxon>Dikarya</taxon>
        <taxon>Ascomycota</taxon>
        <taxon>Pezizomycotina</taxon>
        <taxon>Dothideomycetes</taxon>
        <taxon>Dothideomycetidae</taxon>
        <taxon>Mycosphaerellales</taxon>
        <taxon>Teratosphaeriaceae</taxon>
        <taxon>Teratosphaeria</taxon>
    </lineage>
</organism>
<dbReference type="PANTHER" id="PTHR39600">
    <property type="entry name" value="PEPTIDASE INHIBITOR I78 FAMILY PROTEIN"/>
    <property type="match status" value="1"/>
</dbReference>
<gene>
    <name evidence="2" type="ORF">EJ03DRAFT_51930</name>
</gene>
<dbReference type="Proteomes" id="UP000799436">
    <property type="component" value="Unassembled WGS sequence"/>
</dbReference>
<reference evidence="2" key="1">
    <citation type="journal article" date="2020" name="Stud. Mycol.">
        <title>101 Dothideomycetes genomes: a test case for predicting lifestyles and emergence of pathogens.</title>
        <authorList>
            <person name="Haridas S."/>
            <person name="Albert R."/>
            <person name="Binder M."/>
            <person name="Bloem J."/>
            <person name="Labutti K."/>
            <person name="Salamov A."/>
            <person name="Andreopoulos B."/>
            <person name="Baker S."/>
            <person name="Barry K."/>
            <person name="Bills G."/>
            <person name="Bluhm B."/>
            <person name="Cannon C."/>
            <person name="Castanera R."/>
            <person name="Culley D."/>
            <person name="Daum C."/>
            <person name="Ezra D."/>
            <person name="Gonzalez J."/>
            <person name="Henrissat B."/>
            <person name="Kuo A."/>
            <person name="Liang C."/>
            <person name="Lipzen A."/>
            <person name="Lutzoni F."/>
            <person name="Magnuson J."/>
            <person name="Mondo S."/>
            <person name="Nolan M."/>
            <person name="Ohm R."/>
            <person name="Pangilinan J."/>
            <person name="Park H.-J."/>
            <person name="Ramirez L."/>
            <person name="Alfaro M."/>
            <person name="Sun H."/>
            <person name="Tritt A."/>
            <person name="Yoshinaga Y."/>
            <person name="Zwiers L.-H."/>
            <person name="Turgeon B."/>
            <person name="Goodwin S."/>
            <person name="Spatafora J."/>
            <person name="Crous P."/>
            <person name="Grigoriev I."/>
        </authorList>
    </citation>
    <scope>NUCLEOTIDE SEQUENCE</scope>
    <source>
        <strain evidence="2">CBS 116005</strain>
    </source>
</reference>
<protein>
    <submittedName>
        <fullName evidence="2">Uncharacterized protein</fullName>
    </submittedName>
</protein>
<sequence>MPYKASRLLTSTSTSTTTTTPACQPPIRLLNNTQPNPTQTDQTFTSNPSPNMPLVVPGLQSNNNNSNNEAQGQTSEWLNKLTGKKIGEQSNETVRSILSWIFLGVWSSFMRVCVCIQTFAKTDLPKEHRILKEGDDVGTLDHKPERLNIHTAEDGTVLRVTHG</sequence>
<evidence type="ECO:0000313" key="2">
    <source>
        <dbReference type="EMBL" id="KAF2770990.1"/>
    </source>
</evidence>
<keyword evidence="3" id="KW-1185">Reference proteome</keyword>
<dbReference type="EMBL" id="ML995822">
    <property type="protein sequence ID" value="KAF2770990.1"/>
    <property type="molecule type" value="Genomic_DNA"/>
</dbReference>
<dbReference type="PANTHER" id="PTHR39600:SF1">
    <property type="entry name" value="PEPTIDASE INHIBITOR I78 FAMILY PROTEIN"/>
    <property type="match status" value="1"/>
</dbReference>
<evidence type="ECO:0000256" key="1">
    <source>
        <dbReference type="SAM" id="MobiDB-lite"/>
    </source>
</evidence>
<feature type="compositionally biased region" description="Low complexity" evidence="1">
    <location>
        <begin position="31"/>
        <end position="45"/>
    </location>
</feature>